<evidence type="ECO:0008006" key="4">
    <source>
        <dbReference type="Google" id="ProtNLM"/>
    </source>
</evidence>
<feature type="compositionally biased region" description="Low complexity" evidence="1">
    <location>
        <begin position="41"/>
        <end position="51"/>
    </location>
</feature>
<organism evidence="2 3">
    <name type="scientific">Prorocentrum cordatum</name>
    <dbReference type="NCBI Taxonomy" id="2364126"/>
    <lineage>
        <taxon>Eukaryota</taxon>
        <taxon>Sar</taxon>
        <taxon>Alveolata</taxon>
        <taxon>Dinophyceae</taxon>
        <taxon>Prorocentrales</taxon>
        <taxon>Prorocentraceae</taxon>
        <taxon>Prorocentrum</taxon>
    </lineage>
</organism>
<name>A0ABN9WVM1_9DINO</name>
<evidence type="ECO:0000256" key="1">
    <source>
        <dbReference type="SAM" id="MobiDB-lite"/>
    </source>
</evidence>
<accession>A0ABN9WVM1</accession>
<protein>
    <recommendedName>
        <fullName evidence="4">Subtilisin</fullName>
    </recommendedName>
</protein>
<gene>
    <name evidence="2" type="ORF">PCOR1329_LOCUS70996</name>
</gene>
<evidence type="ECO:0000313" key="2">
    <source>
        <dbReference type="EMBL" id="CAK0890904.1"/>
    </source>
</evidence>
<dbReference type="Proteomes" id="UP001189429">
    <property type="component" value="Unassembled WGS sequence"/>
</dbReference>
<feature type="non-terminal residue" evidence="2">
    <location>
        <position position="1"/>
    </location>
</feature>
<sequence>ANFQRGNFPSGHLPPNGPRGAACPPRCRGRGRPARHRRRAAAAAMAAPQGRDTGALPFPTSVGYVALATNGAKGGGTKYLTLQFLNFARWTWTTQQHSCNVSGALRVMARENLYTK</sequence>
<reference evidence="2" key="1">
    <citation type="submission" date="2023-10" db="EMBL/GenBank/DDBJ databases">
        <authorList>
            <person name="Chen Y."/>
            <person name="Shah S."/>
            <person name="Dougan E. K."/>
            <person name="Thang M."/>
            <person name="Chan C."/>
        </authorList>
    </citation>
    <scope>NUCLEOTIDE SEQUENCE [LARGE SCALE GENOMIC DNA]</scope>
</reference>
<comment type="caution">
    <text evidence="2">The sequence shown here is derived from an EMBL/GenBank/DDBJ whole genome shotgun (WGS) entry which is preliminary data.</text>
</comment>
<feature type="non-terminal residue" evidence="2">
    <location>
        <position position="116"/>
    </location>
</feature>
<feature type="region of interest" description="Disordered" evidence="1">
    <location>
        <begin position="1"/>
        <end position="52"/>
    </location>
</feature>
<proteinExistence type="predicted"/>
<dbReference type="EMBL" id="CAUYUJ010019399">
    <property type="protein sequence ID" value="CAK0890904.1"/>
    <property type="molecule type" value="Genomic_DNA"/>
</dbReference>
<evidence type="ECO:0000313" key="3">
    <source>
        <dbReference type="Proteomes" id="UP001189429"/>
    </source>
</evidence>
<feature type="compositionally biased region" description="Basic residues" evidence="1">
    <location>
        <begin position="27"/>
        <end position="40"/>
    </location>
</feature>
<keyword evidence="3" id="KW-1185">Reference proteome</keyword>